<dbReference type="PROSITE" id="PS51713">
    <property type="entry name" value="G_ERA"/>
    <property type="match status" value="1"/>
</dbReference>
<evidence type="ECO:0000256" key="8">
    <source>
        <dbReference type="RuleBase" id="RU003761"/>
    </source>
</evidence>
<comment type="subunit">
    <text evidence="6">Monomer.</text>
</comment>
<dbReference type="Proteomes" id="UP000808914">
    <property type="component" value="Unassembled WGS sequence"/>
</dbReference>
<proteinExistence type="inferred from homology"/>
<dbReference type="Gene3D" id="3.30.300.20">
    <property type="match status" value="1"/>
</dbReference>
<dbReference type="InterPro" id="IPR015946">
    <property type="entry name" value="KH_dom-like_a/b"/>
</dbReference>
<comment type="subcellular location">
    <subcellularLocation>
        <location evidence="6">Cytoplasm</location>
    </subcellularLocation>
    <subcellularLocation>
        <location evidence="6">Cell membrane</location>
        <topology evidence="6">Peripheral membrane protein</topology>
    </subcellularLocation>
</comment>
<dbReference type="HAMAP" id="MF_00367">
    <property type="entry name" value="GTPase_Era"/>
    <property type="match status" value="1"/>
</dbReference>
<evidence type="ECO:0000256" key="7">
    <source>
        <dbReference type="PROSITE-ProRule" id="PRU01050"/>
    </source>
</evidence>
<name>A0ABS2Q0H0_9BACL</name>
<evidence type="ECO:0000259" key="9">
    <source>
        <dbReference type="PROSITE" id="PS50823"/>
    </source>
</evidence>
<evidence type="ECO:0000259" key="10">
    <source>
        <dbReference type="PROSITE" id="PS51713"/>
    </source>
</evidence>
<evidence type="ECO:0000256" key="4">
    <source>
        <dbReference type="ARBA" id="ARBA00022884"/>
    </source>
</evidence>
<dbReference type="CDD" id="cd22534">
    <property type="entry name" value="KH-II_Era"/>
    <property type="match status" value="1"/>
</dbReference>
<evidence type="ECO:0000256" key="2">
    <source>
        <dbReference type="ARBA" id="ARBA00020484"/>
    </source>
</evidence>
<comment type="function">
    <text evidence="6">An essential GTPase that binds both GDP and GTP, with rapid nucleotide exchange. Plays a role in 16S rRNA processing and 30S ribosomal subunit biogenesis and possibly also in cell cycle regulation and energy metabolism.</text>
</comment>
<dbReference type="Pfam" id="PF07650">
    <property type="entry name" value="KH_2"/>
    <property type="match status" value="1"/>
</dbReference>
<feature type="domain" description="KH type-2" evidence="9">
    <location>
        <begin position="205"/>
        <end position="282"/>
    </location>
</feature>
<dbReference type="CDD" id="cd04163">
    <property type="entry name" value="Era"/>
    <property type="match status" value="1"/>
</dbReference>
<keyword evidence="6" id="KW-0472">Membrane</keyword>
<evidence type="ECO:0000313" key="11">
    <source>
        <dbReference type="EMBL" id="MBM7645794.1"/>
    </source>
</evidence>
<dbReference type="InterPro" id="IPR004044">
    <property type="entry name" value="KH_dom_type_2"/>
</dbReference>
<dbReference type="PANTHER" id="PTHR42698:SF1">
    <property type="entry name" value="GTPASE ERA, MITOCHONDRIAL"/>
    <property type="match status" value="1"/>
</dbReference>
<dbReference type="NCBIfam" id="TIGR00231">
    <property type="entry name" value="small_GTP"/>
    <property type="match status" value="1"/>
</dbReference>
<keyword evidence="6" id="KW-0963">Cytoplasm</keyword>
<dbReference type="InterPro" id="IPR005662">
    <property type="entry name" value="GTPase_Era-like"/>
</dbReference>
<dbReference type="InterPro" id="IPR009019">
    <property type="entry name" value="KH_sf_prok-type"/>
</dbReference>
<evidence type="ECO:0000313" key="12">
    <source>
        <dbReference type="Proteomes" id="UP000808914"/>
    </source>
</evidence>
<feature type="region of interest" description="G3" evidence="7">
    <location>
        <begin position="62"/>
        <end position="65"/>
    </location>
</feature>
<organism evidence="11 12">
    <name type="scientific">Scopulibacillus daqui</name>
    <dbReference type="NCBI Taxonomy" id="1469162"/>
    <lineage>
        <taxon>Bacteria</taxon>
        <taxon>Bacillati</taxon>
        <taxon>Bacillota</taxon>
        <taxon>Bacilli</taxon>
        <taxon>Bacillales</taxon>
        <taxon>Sporolactobacillaceae</taxon>
        <taxon>Scopulibacillus</taxon>
    </lineage>
</organism>
<dbReference type="SUPFAM" id="SSF52540">
    <property type="entry name" value="P-loop containing nucleoside triphosphate hydrolases"/>
    <property type="match status" value="1"/>
</dbReference>
<dbReference type="RefSeq" id="WP_205003715.1">
    <property type="nucleotide sequence ID" value="NZ_JAFBER010000012.1"/>
</dbReference>
<dbReference type="InterPro" id="IPR006073">
    <property type="entry name" value="GTP-bd"/>
</dbReference>
<feature type="region of interest" description="G1" evidence="7">
    <location>
        <begin position="15"/>
        <end position="22"/>
    </location>
</feature>
<evidence type="ECO:0000256" key="6">
    <source>
        <dbReference type="HAMAP-Rule" id="MF_00367"/>
    </source>
</evidence>
<dbReference type="InterPro" id="IPR005225">
    <property type="entry name" value="Small_GTP-bd"/>
</dbReference>
<dbReference type="InterPro" id="IPR027417">
    <property type="entry name" value="P-loop_NTPase"/>
</dbReference>
<reference evidence="11 12" key="1">
    <citation type="submission" date="2021-01" db="EMBL/GenBank/DDBJ databases">
        <title>Genomic Encyclopedia of Type Strains, Phase IV (KMG-IV): sequencing the most valuable type-strain genomes for metagenomic binning, comparative biology and taxonomic classification.</title>
        <authorList>
            <person name="Goeker M."/>
        </authorList>
    </citation>
    <scope>NUCLEOTIDE SEQUENCE [LARGE SCALE GENOMIC DNA]</scope>
    <source>
        <strain evidence="11 12">DSM 28236</strain>
    </source>
</reference>
<evidence type="ECO:0000256" key="5">
    <source>
        <dbReference type="ARBA" id="ARBA00023134"/>
    </source>
</evidence>
<feature type="binding site" evidence="6">
    <location>
        <begin position="124"/>
        <end position="127"/>
    </location>
    <ligand>
        <name>GTP</name>
        <dbReference type="ChEBI" id="CHEBI:37565"/>
    </ligand>
</feature>
<keyword evidence="5 6" id="KW-0342">GTP-binding</keyword>
<dbReference type="EMBL" id="JAFBER010000012">
    <property type="protein sequence ID" value="MBM7645794.1"/>
    <property type="molecule type" value="Genomic_DNA"/>
</dbReference>
<dbReference type="SUPFAM" id="SSF54814">
    <property type="entry name" value="Prokaryotic type KH domain (KH-domain type II)"/>
    <property type="match status" value="1"/>
</dbReference>
<dbReference type="NCBIfam" id="NF000908">
    <property type="entry name" value="PRK00089.1"/>
    <property type="match status" value="1"/>
</dbReference>
<protein>
    <recommendedName>
        <fullName evidence="2 6">GTPase Era</fullName>
    </recommendedName>
</protein>
<keyword evidence="3 6" id="KW-0547">Nucleotide-binding</keyword>
<accession>A0ABS2Q0H0</accession>
<dbReference type="InterPro" id="IPR030388">
    <property type="entry name" value="G_ERA_dom"/>
</dbReference>
<evidence type="ECO:0000256" key="1">
    <source>
        <dbReference type="ARBA" id="ARBA00007921"/>
    </source>
</evidence>
<comment type="similarity">
    <text evidence="1 6 7 8">Belongs to the TRAFAC class TrmE-Era-EngA-EngB-Septin-like GTPase superfamily. Era GTPase family.</text>
</comment>
<dbReference type="PANTHER" id="PTHR42698">
    <property type="entry name" value="GTPASE ERA"/>
    <property type="match status" value="1"/>
</dbReference>
<sequence length="301" mass="34262">MTQEPYKSGFVALIGRPNVGKSTLLNQVLGQKIAIMSDKAQTTRNKIHGVYTSDKAQIVFIDTPGIHKPKHKLGEFMTRIAQNTLNEVDLVVFMIDVEQGYGKGDQYIIDLLEKAKTPVFLILNKIDKVHPDELLPLIEEYRSKYAFDEVIPISALQGNNVNTLIELITSYLDEGPKYYPDEQVTDHPERFIAAELIREKILHLTREEVPHSIAVVIDDMKREENDVVYIQAAVVVERPSQKGIIIGKQGAMLKKIGTLARKDIEALLGSKVFLELWVKVQKNWRDKESQLRDFGFSEDEY</sequence>
<dbReference type="PROSITE" id="PS50823">
    <property type="entry name" value="KH_TYPE_2"/>
    <property type="match status" value="1"/>
</dbReference>
<feature type="region of interest" description="G2" evidence="7">
    <location>
        <begin position="41"/>
        <end position="45"/>
    </location>
</feature>
<evidence type="ECO:0000256" key="3">
    <source>
        <dbReference type="ARBA" id="ARBA00022741"/>
    </source>
</evidence>
<keyword evidence="6" id="KW-0690">Ribosome biogenesis</keyword>
<dbReference type="Gene3D" id="3.40.50.300">
    <property type="entry name" value="P-loop containing nucleotide triphosphate hydrolases"/>
    <property type="match status" value="1"/>
</dbReference>
<comment type="caution">
    <text evidence="11">The sequence shown here is derived from an EMBL/GenBank/DDBJ whole genome shotgun (WGS) entry which is preliminary data.</text>
</comment>
<feature type="binding site" evidence="6">
    <location>
        <begin position="62"/>
        <end position="66"/>
    </location>
    <ligand>
        <name>GTP</name>
        <dbReference type="ChEBI" id="CHEBI:37565"/>
    </ligand>
</feature>
<keyword evidence="6" id="KW-1003">Cell membrane</keyword>
<dbReference type="Pfam" id="PF01926">
    <property type="entry name" value="MMR_HSR1"/>
    <property type="match status" value="1"/>
</dbReference>
<feature type="domain" description="Era-type G" evidence="10">
    <location>
        <begin position="7"/>
        <end position="174"/>
    </location>
</feature>
<feature type="region of interest" description="G5" evidence="7">
    <location>
        <begin position="153"/>
        <end position="155"/>
    </location>
</feature>
<gene>
    <name evidence="6" type="primary">era</name>
    <name evidence="11" type="ORF">JOD45_002013</name>
</gene>
<keyword evidence="4 6" id="KW-0694">RNA-binding</keyword>
<feature type="binding site" evidence="6">
    <location>
        <begin position="15"/>
        <end position="22"/>
    </location>
    <ligand>
        <name>GTP</name>
        <dbReference type="ChEBI" id="CHEBI:37565"/>
    </ligand>
</feature>
<keyword evidence="12" id="KW-1185">Reference proteome</keyword>
<dbReference type="NCBIfam" id="TIGR00436">
    <property type="entry name" value="era"/>
    <property type="match status" value="1"/>
</dbReference>
<feature type="region of interest" description="G4" evidence="7">
    <location>
        <begin position="124"/>
        <end position="127"/>
    </location>
</feature>
<keyword evidence="6" id="KW-0699">rRNA-binding</keyword>